<organism evidence="2 3">
    <name type="scientific">Halobacillus kuroshimensis</name>
    <dbReference type="NCBI Taxonomy" id="302481"/>
    <lineage>
        <taxon>Bacteria</taxon>
        <taxon>Bacillati</taxon>
        <taxon>Bacillota</taxon>
        <taxon>Bacilli</taxon>
        <taxon>Bacillales</taxon>
        <taxon>Bacillaceae</taxon>
        <taxon>Halobacillus</taxon>
    </lineage>
</organism>
<dbReference type="SUPFAM" id="SSF109854">
    <property type="entry name" value="DinB/YfiT-like putative metalloenzymes"/>
    <property type="match status" value="1"/>
</dbReference>
<proteinExistence type="predicted"/>
<dbReference type="Pfam" id="PF12867">
    <property type="entry name" value="DinB_2"/>
    <property type="match status" value="1"/>
</dbReference>
<sequence length="156" mass="18519">MNMYCQSAFHQLEVVIASLSEIIGQLTEEDMQLRPTRGKYSIGELLAHMATIPAADGYITEGASKEKMERFYETVNMKTKEEILDHLFHNFAQLKAQFEYYTEEELQEETTSWWDVRYTRYEWLVQIVAHMYHHRGQLQAMLVHSYNKDLEVLLFE</sequence>
<dbReference type="Proteomes" id="UP000663970">
    <property type="component" value="Unassembled WGS sequence"/>
</dbReference>
<dbReference type="Gene3D" id="1.20.120.450">
    <property type="entry name" value="dinb family like domain"/>
    <property type="match status" value="1"/>
</dbReference>
<dbReference type="InterPro" id="IPR024775">
    <property type="entry name" value="DinB-like"/>
</dbReference>
<feature type="domain" description="DinB-like" evidence="1">
    <location>
        <begin position="11"/>
        <end position="138"/>
    </location>
</feature>
<gene>
    <name evidence="2" type="ORF">JF544_18945</name>
</gene>
<comment type="caution">
    <text evidence="2">The sequence shown here is derived from an EMBL/GenBank/DDBJ whole genome shotgun (WGS) entry which is preliminary data.</text>
</comment>
<dbReference type="RefSeq" id="WP_027953246.1">
    <property type="nucleotide sequence ID" value="NZ_JAEKJY010000009.1"/>
</dbReference>
<name>A0ABS3E1E2_9BACI</name>
<evidence type="ECO:0000313" key="3">
    <source>
        <dbReference type="Proteomes" id="UP000663970"/>
    </source>
</evidence>
<evidence type="ECO:0000259" key="1">
    <source>
        <dbReference type="Pfam" id="PF12867"/>
    </source>
</evidence>
<reference evidence="2 3" key="1">
    <citation type="submission" date="2020-12" db="EMBL/GenBank/DDBJ databases">
        <title>Oil enriched cultivation method for isolating marine PHA-producing bacteria.</title>
        <authorList>
            <person name="Zheng W."/>
            <person name="Yu S."/>
            <person name="Huang Y."/>
        </authorList>
    </citation>
    <scope>NUCLEOTIDE SEQUENCE [LARGE SCALE GENOMIC DNA]</scope>
    <source>
        <strain evidence="2 3">SY-2-6</strain>
    </source>
</reference>
<dbReference type="EMBL" id="JAEKJY010000009">
    <property type="protein sequence ID" value="MBN8237308.1"/>
    <property type="molecule type" value="Genomic_DNA"/>
</dbReference>
<keyword evidence="3" id="KW-1185">Reference proteome</keyword>
<accession>A0ABS3E1E2</accession>
<evidence type="ECO:0000313" key="2">
    <source>
        <dbReference type="EMBL" id="MBN8237308.1"/>
    </source>
</evidence>
<dbReference type="InterPro" id="IPR034660">
    <property type="entry name" value="DinB/YfiT-like"/>
</dbReference>
<protein>
    <submittedName>
        <fullName evidence="2">DinB family protein</fullName>
    </submittedName>
</protein>